<proteinExistence type="predicted"/>
<keyword evidence="4" id="KW-0418">Kinase</keyword>
<dbReference type="Gene3D" id="1.10.357.10">
    <property type="entry name" value="Tetracycline Repressor, domain 2"/>
    <property type="match status" value="1"/>
</dbReference>
<evidence type="ECO:0000256" key="1">
    <source>
        <dbReference type="ARBA" id="ARBA00023125"/>
    </source>
</evidence>
<dbReference type="Proteomes" id="UP000095544">
    <property type="component" value="Unassembled WGS sequence"/>
</dbReference>
<reference evidence="4 5" key="1">
    <citation type="submission" date="2015-09" db="EMBL/GenBank/DDBJ databases">
        <authorList>
            <consortium name="Pathogen Informatics"/>
        </authorList>
    </citation>
    <scope>NUCLEOTIDE SEQUENCE [LARGE SCALE GENOMIC DNA]</scope>
    <source>
        <strain evidence="4 5">2789STDY5834876</strain>
    </source>
</reference>
<sequence length="196" mass="22724">MEDRRIRKTKKNLKTTLISMLSDMPFEQVSITELCSRADTSRITFYTHYSDKYALVDDIFQDMIREGTAVYEEMQAANNPSASPVISYCNVLDSIMKLYYKNHNFFRHTIPDENPYLAFAFYNYVLETIETHTNKESRVLSLRYSPKKIAGFLCYGIVGFINEGHAENISREKNIAEARELLTRILESDILTTDSL</sequence>
<dbReference type="EMBL" id="CYZU01000061">
    <property type="protein sequence ID" value="CUP15040.1"/>
    <property type="molecule type" value="Genomic_DNA"/>
</dbReference>
<dbReference type="SUPFAM" id="SSF46689">
    <property type="entry name" value="Homeodomain-like"/>
    <property type="match status" value="1"/>
</dbReference>
<dbReference type="InterPro" id="IPR009057">
    <property type="entry name" value="Homeodomain-like_sf"/>
</dbReference>
<evidence type="ECO:0000313" key="4">
    <source>
        <dbReference type="EMBL" id="CUP15040.1"/>
    </source>
</evidence>
<dbReference type="PROSITE" id="PS50977">
    <property type="entry name" value="HTH_TETR_2"/>
    <property type="match status" value="1"/>
</dbReference>
<dbReference type="AlphaFoldDB" id="A0A174L0Q8"/>
<organism evidence="4 5">
    <name type="scientific">Faecalicatena contorta</name>
    <dbReference type="NCBI Taxonomy" id="39482"/>
    <lineage>
        <taxon>Bacteria</taxon>
        <taxon>Bacillati</taxon>
        <taxon>Bacillota</taxon>
        <taxon>Clostridia</taxon>
        <taxon>Lachnospirales</taxon>
        <taxon>Lachnospiraceae</taxon>
        <taxon>Faecalicatena</taxon>
    </lineage>
</organism>
<protein>
    <submittedName>
        <fullName evidence="4">Probable dihydroxyacetone kinase regulator</fullName>
    </submittedName>
</protein>
<keyword evidence="1 2" id="KW-0238">DNA-binding</keyword>
<evidence type="ECO:0000256" key="2">
    <source>
        <dbReference type="PROSITE-ProRule" id="PRU00335"/>
    </source>
</evidence>
<dbReference type="PANTHER" id="PTHR43479:SF7">
    <property type="entry name" value="TETR-FAMILY TRANSCRIPTIONAL REGULATOR"/>
    <property type="match status" value="1"/>
</dbReference>
<dbReference type="GO" id="GO:0016301">
    <property type="term" value="F:kinase activity"/>
    <property type="evidence" value="ECO:0007669"/>
    <property type="project" value="UniProtKB-KW"/>
</dbReference>
<dbReference type="RefSeq" id="WP_055154969.1">
    <property type="nucleotide sequence ID" value="NZ_CYZU01000061.1"/>
</dbReference>
<evidence type="ECO:0000259" key="3">
    <source>
        <dbReference type="PROSITE" id="PS50977"/>
    </source>
</evidence>
<feature type="domain" description="HTH tetR-type" evidence="3">
    <location>
        <begin position="7"/>
        <end position="67"/>
    </location>
</feature>
<evidence type="ECO:0000313" key="5">
    <source>
        <dbReference type="Proteomes" id="UP000095544"/>
    </source>
</evidence>
<dbReference type="STRING" id="39482.ERS852491_04395"/>
<dbReference type="InterPro" id="IPR001647">
    <property type="entry name" value="HTH_TetR"/>
</dbReference>
<name>A0A174L0Q8_9FIRM</name>
<dbReference type="PANTHER" id="PTHR43479">
    <property type="entry name" value="ACREF/ENVCD OPERON REPRESSOR-RELATED"/>
    <property type="match status" value="1"/>
</dbReference>
<keyword evidence="4" id="KW-0808">Transferase</keyword>
<dbReference type="GO" id="GO:0003677">
    <property type="term" value="F:DNA binding"/>
    <property type="evidence" value="ECO:0007669"/>
    <property type="project" value="UniProtKB-UniRule"/>
</dbReference>
<gene>
    <name evidence="4" type="ORF">ERS852491_04395</name>
</gene>
<dbReference type="InterPro" id="IPR050624">
    <property type="entry name" value="HTH-type_Tx_Regulator"/>
</dbReference>
<accession>A0A174L0Q8</accession>
<dbReference type="OrthoDB" id="9810250at2"/>
<feature type="DNA-binding region" description="H-T-H motif" evidence="2">
    <location>
        <begin position="30"/>
        <end position="49"/>
    </location>
</feature>